<dbReference type="EMBL" id="APML01000040">
    <property type="protein sequence ID" value="ENH96527.1"/>
    <property type="molecule type" value="Genomic_DNA"/>
</dbReference>
<protein>
    <submittedName>
        <fullName evidence="2">3-oxoacyl-ACP reductase</fullName>
    </submittedName>
</protein>
<dbReference type="InterPro" id="IPR036291">
    <property type="entry name" value="NAD(P)-bd_dom_sf"/>
</dbReference>
<reference evidence="2 3" key="1">
    <citation type="submission" date="2013-03" db="EMBL/GenBank/DDBJ databases">
        <title>Draft genome sequence of Gracibacillus halophilus YIM-C55.5, a moderately halophilic and thermophilic organism from the Xiaochaidamu salt lake.</title>
        <authorList>
            <person name="Sugumar T."/>
            <person name="Polireddy D.R."/>
            <person name="Antony A."/>
            <person name="Madhava Y.R."/>
            <person name="Sivakumar N."/>
        </authorList>
    </citation>
    <scope>NUCLEOTIDE SEQUENCE [LARGE SCALE GENOMIC DNA]</scope>
    <source>
        <strain evidence="2 3">YIM-C55.5</strain>
    </source>
</reference>
<dbReference type="RefSeq" id="WP_003469769.1">
    <property type="nucleotide sequence ID" value="NZ_APML01000040.1"/>
</dbReference>
<sequence length="239" mass="26386">MSKKCLIVGASGDIGSAIAKQLADLDYQLILHYCHHFEAISDLKTLISDDAIYDVIQADLATKEGLTSFLLELPVDIDHIVFASGTSYFGLFQEMHDMDMDHILHLHLTSPWKITKHLLPHMIQRKFGAIILISSIWGEFGASCEVAYSSVKGGQDSFVKALAKEVGPSGIRVNGVSPGFIQTKMNRHLLDEEKNALHAEIPLQRSGTPDEVAHIVSFLLSEKSSYIQGEIVRVQGGWM</sequence>
<dbReference type="PRINTS" id="PR00081">
    <property type="entry name" value="GDHRDH"/>
</dbReference>
<keyword evidence="3" id="KW-1185">Reference proteome</keyword>
<dbReference type="InterPro" id="IPR002347">
    <property type="entry name" value="SDR_fam"/>
</dbReference>
<evidence type="ECO:0000256" key="1">
    <source>
        <dbReference type="ARBA" id="ARBA00006484"/>
    </source>
</evidence>
<dbReference type="PATRIC" id="fig|1308866.3.peg.2064"/>
<name>N4WK48_9BACI</name>
<dbReference type="AlphaFoldDB" id="N4WK48"/>
<dbReference type="Proteomes" id="UP000012283">
    <property type="component" value="Unassembled WGS sequence"/>
</dbReference>
<organism evidence="2 3">
    <name type="scientific">Gracilibacillus halophilus YIM-C55.5</name>
    <dbReference type="NCBI Taxonomy" id="1308866"/>
    <lineage>
        <taxon>Bacteria</taxon>
        <taxon>Bacillati</taxon>
        <taxon>Bacillota</taxon>
        <taxon>Bacilli</taxon>
        <taxon>Bacillales</taxon>
        <taxon>Bacillaceae</taxon>
        <taxon>Gracilibacillus</taxon>
    </lineage>
</organism>
<accession>N4WK48</accession>
<dbReference type="Gene3D" id="3.40.50.720">
    <property type="entry name" value="NAD(P)-binding Rossmann-like Domain"/>
    <property type="match status" value="1"/>
</dbReference>
<dbReference type="SUPFAM" id="SSF51735">
    <property type="entry name" value="NAD(P)-binding Rossmann-fold domains"/>
    <property type="match status" value="1"/>
</dbReference>
<proteinExistence type="inferred from homology"/>
<dbReference type="CDD" id="cd05233">
    <property type="entry name" value="SDR_c"/>
    <property type="match status" value="1"/>
</dbReference>
<dbReference type="STRING" id="1308866.J416_10176"/>
<comment type="similarity">
    <text evidence="1">Belongs to the short-chain dehydrogenases/reductases (SDR) family.</text>
</comment>
<evidence type="ECO:0000313" key="2">
    <source>
        <dbReference type="EMBL" id="ENH96527.1"/>
    </source>
</evidence>
<gene>
    <name evidence="2" type="ORF">J416_10176</name>
</gene>
<dbReference type="PANTHER" id="PTHR42879">
    <property type="entry name" value="3-OXOACYL-(ACYL-CARRIER-PROTEIN) REDUCTASE"/>
    <property type="match status" value="1"/>
</dbReference>
<dbReference type="InterPro" id="IPR050259">
    <property type="entry name" value="SDR"/>
</dbReference>
<dbReference type="OrthoDB" id="9803333at2"/>
<evidence type="ECO:0000313" key="3">
    <source>
        <dbReference type="Proteomes" id="UP000012283"/>
    </source>
</evidence>
<comment type="caution">
    <text evidence="2">The sequence shown here is derived from an EMBL/GenBank/DDBJ whole genome shotgun (WGS) entry which is preliminary data.</text>
</comment>
<dbReference type="PANTHER" id="PTHR42879:SF2">
    <property type="entry name" value="3-OXOACYL-[ACYL-CARRIER-PROTEIN] REDUCTASE FABG"/>
    <property type="match status" value="1"/>
</dbReference>
<dbReference type="Pfam" id="PF13561">
    <property type="entry name" value="adh_short_C2"/>
    <property type="match status" value="1"/>
</dbReference>
<dbReference type="eggNOG" id="COG1028">
    <property type="taxonomic scope" value="Bacteria"/>
</dbReference>
<dbReference type="NCBIfam" id="NF047420">
    <property type="entry name" value="EF_P_mod_YmfI"/>
    <property type="match status" value="1"/>
</dbReference>